<gene>
    <name evidence="2" type="ORF">PHMEG_00018648</name>
</gene>
<evidence type="ECO:0000259" key="1">
    <source>
        <dbReference type="Pfam" id="PF13843"/>
    </source>
</evidence>
<dbReference type="OrthoDB" id="117306at2759"/>
<evidence type="ECO:0000313" key="3">
    <source>
        <dbReference type="Proteomes" id="UP000198211"/>
    </source>
</evidence>
<dbReference type="STRING" id="4795.A0A225VV37"/>
<keyword evidence="3" id="KW-1185">Reference proteome</keyword>
<dbReference type="AlphaFoldDB" id="A0A225VV37"/>
<organism evidence="2 3">
    <name type="scientific">Phytophthora megakarya</name>
    <dbReference type="NCBI Taxonomy" id="4795"/>
    <lineage>
        <taxon>Eukaryota</taxon>
        <taxon>Sar</taxon>
        <taxon>Stramenopiles</taxon>
        <taxon>Oomycota</taxon>
        <taxon>Peronosporomycetes</taxon>
        <taxon>Peronosporales</taxon>
        <taxon>Peronosporaceae</taxon>
        <taxon>Phytophthora</taxon>
    </lineage>
</organism>
<comment type="caution">
    <text evidence="2">The sequence shown here is derived from an EMBL/GenBank/DDBJ whole genome shotgun (WGS) entry which is preliminary data.</text>
</comment>
<dbReference type="Proteomes" id="UP000198211">
    <property type="component" value="Unassembled WGS sequence"/>
</dbReference>
<accession>A0A225VV37</accession>
<dbReference type="Pfam" id="PF13843">
    <property type="entry name" value="DDE_Tnp_1_7"/>
    <property type="match status" value="1"/>
</dbReference>
<proteinExistence type="predicted"/>
<sequence>MNVLFLLHPKSPWRLIVMDRFYTSVKRALDLLHRRMYLTGTIQTDRSGYAQGVITSKKYRTVNKRKVTVPPQGTIKLAENKRIQKLRQQCGWTKTRFTCFQVEAVKRKFKSVERRINGEVKFLPAPNFVGDYHLSMGGVDVHDQLRMQRYSVQLAYKLRKYYKTLVRGLLDMTIVNAFIVHHHYKKVNNSALLSISNFSKNYTSHCLLWIQTRRLQQSS</sequence>
<reference evidence="3" key="1">
    <citation type="submission" date="2017-03" db="EMBL/GenBank/DDBJ databases">
        <title>Phytopthora megakarya and P. palmivora, two closely related causual agents of cacao black pod achieved similar genome size and gene model numbers by different mechanisms.</title>
        <authorList>
            <person name="Ali S."/>
            <person name="Shao J."/>
            <person name="Larry D.J."/>
            <person name="Kronmiller B."/>
            <person name="Shen D."/>
            <person name="Strem M.D."/>
            <person name="Melnick R.L."/>
            <person name="Guiltinan M.J."/>
            <person name="Tyler B.M."/>
            <person name="Meinhardt L.W."/>
            <person name="Bailey B.A."/>
        </authorList>
    </citation>
    <scope>NUCLEOTIDE SEQUENCE [LARGE SCALE GENOMIC DNA]</scope>
    <source>
        <strain evidence="3">zdho120</strain>
    </source>
</reference>
<dbReference type="PANTHER" id="PTHR46599">
    <property type="entry name" value="PIGGYBAC TRANSPOSABLE ELEMENT-DERIVED PROTEIN 4"/>
    <property type="match status" value="1"/>
</dbReference>
<evidence type="ECO:0000313" key="2">
    <source>
        <dbReference type="EMBL" id="OWZ08758.1"/>
    </source>
</evidence>
<name>A0A225VV37_9STRA</name>
<dbReference type="EMBL" id="NBNE01003033">
    <property type="protein sequence ID" value="OWZ08758.1"/>
    <property type="molecule type" value="Genomic_DNA"/>
</dbReference>
<dbReference type="InterPro" id="IPR029526">
    <property type="entry name" value="PGBD"/>
</dbReference>
<feature type="domain" description="PiggyBac transposable element-derived protein" evidence="1">
    <location>
        <begin position="14"/>
        <end position="178"/>
    </location>
</feature>
<protein>
    <recommendedName>
        <fullName evidence="1">PiggyBac transposable element-derived protein domain-containing protein</fullName>
    </recommendedName>
</protein>
<dbReference type="PANTHER" id="PTHR46599:SF3">
    <property type="entry name" value="PIGGYBAC TRANSPOSABLE ELEMENT-DERIVED PROTEIN 4"/>
    <property type="match status" value="1"/>
</dbReference>